<evidence type="ECO:0000313" key="3">
    <source>
        <dbReference type="Proteomes" id="UP000809789"/>
    </source>
</evidence>
<organism evidence="2 3">
    <name type="scientific">Elsinoe batatas</name>
    <dbReference type="NCBI Taxonomy" id="2601811"/>
    <lineage>
        <taxon>Eukaryota</taxon>
        <taxon>Fungi</taxon>
        <taxon>Dikarya</taxon>
        <taxon>Ascomycota</taxon>
        <taxon>Pezizomycotina</taxon>
        <taxon>Dothideomycetes</taxon>
        <taxon>Dothideomycetidae</taxon>
        <taxon>Myriangiales</taxon>
        <taxon>Elsinoaceae</taxon>
        <taxon>Elsinoe</taxon>
    </lineage>
</organism>
<gene>
    <name evidence="2" type="ORF">KVT40_004307</name>
</gene>
<name>A0A8K0L4Q0_9PEZI</name>
<accession>A0A8K0L4Q0</accession>
<feature type="region of interest" description="Disordered" evidence="1">
    <location>
        <begin position="203"/>
        <end position="226"/>
    </location>
</feature>
<evidence type="ECO:0000256" key="1">
    <source>
        <dbReference type="SAM" id="MobiDB-lite"/>
    </source>
</evidence>
<feature type="compositionally biased region" description="Polar residues" evidence="1">
    <location>
        <begin position="50"/>
        <end position="66"/>
    </location>
</feature>
<proteinExistence type="predicted"/>
<feature type="compositionally biased region" description="Low complexity" evidence="1">
    <location>
        <begin position="77"/>
        <end position="102"/>
    </location>
</feature>
<keyword evidence="3" id="KW-1185">Reference proteome</keyword>
<dbReference type="Proteomes" id="UP000809789">
    <property type="component" value="Unassembled WGS sequence"/>
</dbReference>
<dbReference type="InterPro" id="IPR021986">
    <property type="entry name" value="Spherulin4"/>
</dbReference>
<evidence type="ECO:0000313" key="2">
    <source>
        <dbReference type="EMBL" id="KAG8628434.1"/>
    </source>
</evidence>
<reference evidence="2" key="1">
    <citation type="submission" date="2021-07" db="EMBL/GenBank/DDBJ databases">
        <title>Elsinoe batatas strain:CRI-CJ2 Genome sequencing and assembly.</title>
        <authorList>
            <person name="Huang L."/>
        </authorList>
    </citation>
    <scope>NUCLEOTIDE SEQUENCE</scope>
    <source>
        <strain evidence="2">CRI-CJ2</strain>
    </source>
</reference>
<sequence>MGLAILLRGQLPAMPVRAFFRDLHDRLSGCPPPVPTKQSTLDGPQGYKSKPTTTTTVSGFYSPTYQRRTKSRDNLRTKSPSSTSRLSPPSDTTSSSMASRTSRSPKPRRKLRLQVPLYIYPTSTSWEPLFTALSQHPTVQFDIIINPANGPGGDTPDDNYVLQVTRLNTYPNATLFGYVHVKWAERSLEDVFEDVRRYERWNKQSVPPSPTIPPTSASAMKVSSPLRPMDSGVTLAGAQRRRDLDQGAVDIHMAGIFVDEAPHHERHLGYMSSLHAYIRRSLSRGCLVWTNPGCPVAERYYEFADKVTCFEDGYGAWVDRGLEGFEGGRETRRKSTVMVHSCPRGRGEEMEVVRRAKEEGVEGVFVTVERGYEGWGVGWAEVVKAVEEA</sequence>
<protein>
    <recommendedName>
        <fullName evidence="4">Spherulation-specific family 4</fullName>
    </recommendedName>
</protein>
<comment type="caution">
    <text evidence="2">The sequence shown here is derived from an EMBL/GenBank/DDBJ whole genome shotgun (WGS) entry which is preliminary data.</text>
</comment>
<dbReference type="AlphaFoldDB" id="A0A8K0L4Q0"/>
<dbReference type="OrthoDB" id="5342184at2759"/>
<evidence type="ECO:0008006" key="4">
    <source>
        <dbReference type="Google" id="ProtNLM"/>
    </source>
</evidence>
<dbReference type="PANTHER" id="PTHR35040:SF9">
    <property type="entry name" value="4-LIKE CELL SURFACE PROTEIN, PUTATIVE (AFU_ORTHOLOGUE AFUA_4G14080)-RELATED"/>
    <property type="match status" value="1"/>
</dbReference>
<dbReference type="Pfam" id="PF12138">
    <property type="entry name" value="Spherulin4"/>
    <property type="match status" value="1"/>
</dbReference>
<feature type="region of interest" description="Disordered" evidence="1">
    <location>
        <begin position="30"/>
        <end position="110"/>
    </location>
</feature>
<dbReference type="PANTHER" id="PTHR35040">
    <property type="match status" value="1"/>
</dbReference>
<dbReference type="EMBL" id="JAESVG020000004">
    <property type="protein sequence ID" value="KAG8628434.1"/>
    <property type="molecule type" value="Genomic_DNA"/>
</dbReference>